<organism evidence="2">
    <name type="scientific">marine sediment metagenome</name>
    <dbReference type="NCBI Taxonomy" id="412755"/>
    <lineage>
        <taxon>unclassified sequences</taxon>
        <taxon>metagenomes</taxon>
        <taxon>ecological metagenomes</taxon>
    </lineage>
</organism>
<dbReference type="PANTHER" id="PTHR35446">
    <property type="entry name" value="SI:CH211-175M2.5"/>
    <property type="match status" value="1"/>
</dbReference>
<dbReference type="PANTHER" id="PTHR35446:SF2">
    <property type="entry name" value="CARBOXYMUCONOLACTONE DECARBOXYLASE-LIKE DOMAIN-CONTAINING PROTEIN"/>
    <property type="match status" value="1"/>
</dbReference>
<dbReference type="AlphaFoldDB" id="A0A0F9H261"/>
<protein>
    <recommendedName>
        <fullName evidence="1">Carboxymuconolactone decarboxylase-like domain-containing protein</fullName>
    </recommendedName>
</protein>
<comment type="caution">
    <text evidence="2">The sequence shown here is derived from an EMBL/GenBank/DDBJ whole genome shotgun (WGS) entry which is preliminary data.</text>
</comment>
<dbReference type="SUPFAM" id="SSF69118">
    <property type="entry name" value="AhpD-like"/>
    <property type="match status" value="1"/>
</dbReference>
<accession>A0A0F9H261</accession>
<gene>
    <name evidence="2" type="ORF">LCGC14_2052100</name>
</gene>
<dbReference type="InterPro" id="IPR003779">
    <property type="entry name" value="CMD-like"/>
</dbReference>
<feature type="domain" description="Carboxymuconolactone decarboxylase-like" evidence="1">
    <location>
        <begin position="43"/>
        <end position="82"/>
    </location>
</feature>
<dbReference type="Gene3D" id="1.20.1290.10">
    <property type="entry name" value="AhpD-like"/>
    <property type="match status" value="1"/>
</dbReference>
<evidence type="ECO:0000313" key="2">
    <source>
        <dbReference type="EMBL" id="KKL75720.1"/>
    </source>
</evidence>
<dbReference type="EMBL" id="LAZR01024269">
    <property type="protein sequence ID" value="KKL75720.1"/>
    <property type="molecule type" value="Genomic_DNA"/>
</dbReference>
<name>A0A0F9H261_9ZZZZ</name>
<reference evidence="2" key="1">
    <citation type="journal article" date="2015" name="Nature">
        <title>Complex archaea that bridge the gap between prokaryotes and eukaryotes.</title>
        <authorList>
            <person name="Spang A."/>
            <person name="Saw J.H."/>
            <person name="Jorgensen S.L."/>
            <person name="Zaremba-Niedzwiedzka K."/>
            <person name="Martijn J."/>
            <person name="Lind A.E."/>
            <person name="van Eijk R."/>
            <person name="Schleper C."/>
            <person name="Guy L."/>
            <person name="Ettema T.J."/>
        </authorList>
    </citation>
    <scope>NUCLEOTIDE SEQUENCE</scope>
</reference>
<dbReference type="InterPro" id="IPR029032">
    <property type="entry name" value="AhpD-like"/>
</dbReference>
<dbReference type="GO" id="GO:0051920">
    <property type="term" value="F:peroxiredoxin activity"/>
    <property type="evidence" value="ECO:0007669"/>
    <property type="project" value="InterPro"/>
</dbReference>
<sequence>MTRIAIVQESQASGEAKQLYDDIRTFFGFPVVPDVMKLVSTRPDLLRVMFENYKAMFSGGHLPRQVKEMIATVVSRTNSCAY</sequence>
<evidence type="ECO:0000259" key="1">
    <source>
        <dbReference type="Pfam" id="PF02627"/>
    </source>
</evidence>
<proteinExistence type="predicted"/>
<dbReference type="Pfam" id="PF02627">
    <property type="entry name" value="CMD"/>
    <property type="match status" value="1"/>
</dbReference>